<proteinExistence type="predicted"/>
<evidence type="ECO:0000256" key="4">
    <source>
        <dbReference type="ARBA" id="ARBA00023136"/>
    </source>
</evidence>
<keyword evidence="4 5" id="KW-0472">Membrane</keyword>
<feature type="transmembrane region" description="Helical" evidence="7">
    <location>
        <begin position="189"/>
        <end position="208"/>
    </location>
</feature>
<evidence type="ECO:0000313" key="9">
    <source>
        <dbReference type="EMBL" id="CAI5743853.1"/>
    </source>
</evidence>
<feature type="transmembrane region" description="Helical" evidence="7">
    <location>
        <begin position="244"/>
        <end position="264"/>
    </location>
</feature>
<dbReference type="Proteomes" id="UP001162029">
    <property type="component" value="Unassembled WGS sequence"/>
</dbReference>
<evidence type="ECO:0000256" key="6">
    <source>
        <dbReference type="SAM" id="MobiDB-lite"/>
    </source>
</evidence>
<dbReference type="Pfam" id="PF03798">
    <property type="entry name" value="TRAM_LAG1_CLN8"/>
    <property type="match status" value="1"/>
</dbReference>
<evidence type="ECO:0000256" key="1">
    <source>
        <dbReference type="ARBA" id="ARBA00004141"/>
    </source>
</evidence>
<dbReference type="GO" id="GO:0050291">
    <property type="term" value="F:sphingosine N-acyltransferase activity"/>
    <property type="evidence" value="ECO:0007669"/>
    <property type="project" value="InterPro"/>
</dbReference>
<dbReference type="GO" id="GO:0046513">
    <property type="term" value="P:ceramide biosynthetic process"/>
    <property type="evidence" value="ECO:0007669"/>
    <property type="project" value="InterPro"/>
</dbReference>
<dbReference type="InterPro" id="IPR006634">
    <property type="entry name" value="TLC-dom"/>
</dbReference>
<dbReference type="AlphaFoldDB" id="A0AAV0V680"/>
<feature type="transmembrane region" description="Helical" evidence="7">
    <location>
        <begin position="20"/>
        <end position="40"/>
    </location>
</feature>
<evidence type="ECO:0000256" key="5">
    <source>
        <dbReference type="PROSITE-ProRule" id="PRU00205"/>
    </source>
</evidence>
<dbReference type="EMBL" id="CANTFM010001943">
    <property type="protein sequence ID" value="CAI5743853.1"/>
    <property type="molecule type" value="Genomic_DNA"/>
</dbReference>
<keyword evidence="3 7" id="KW-1133">Transmembrane helix</keyword>
<evidence type="ECO:0000256" key="3">
    <source>
        <dbReference type="ARBA" id="ARBA00022989"/>
    </source>
</evidence>
<evidence type="ECO:0000259" key="8">
    <source>
        <dbReference type="PROSITE" id="PS50922"/>
    </source>
</evidence>
<protein>
    <recommendedName>
        <fullName evidence="8">TLC domain-containing protein</fullName>
    </recommendedName>
</protein>
<dbReference type="PIRSF" id="PIRSF005225">
    <property type="entry name" value="LAG1_LAC1"/>
    <property type="match status" value="1"/>
</dbReference>
<dbReference type="SMART" id="SM00724">
    <property type="entry name" value="TLC"/>
    <property type="match status" value="1"/>
</dbReference>
<evidence type="ECO:0000256" key="2">
    <source>
        <dbReference type="ARBA" id="ARBA00022692"/>
    </source>
</evidence>
<feature type="domain" description="TLC" evidence="8">
    <location>
        <begin position="1"/>
        <end position="277"/>
    </location>
</feature>
<dbReference type="PROSITE" id="PS50922">
    <property type="entry name" value="TLC"/>
    <property type="match status" value="1"/>
</dbReference>
<dbReference type="GO" id="GO:0005783">
    <property type="term" value="C:endoplasmic reticulum"/>
    <property type="evidence" value="ECO:0007669"/>
    <property type="project" value="TreeGrafter"/>
</dbReference>
<comment type="caution">
    <text evidence="9">The sequence shown here is derived from an EMBL/GenBank/DDBJ whole genome shotgun (WGS) entry which is preliminary data.</text>
</comment>
<dbReference type="GO" id="GO:0016020">
    <property type="term" value="C:membrane"/>
    <property type="evidence" value="ECO:0007669"/>
    <property type="project" value="UniProtKB-SubCell"/>
</dbReference>
<reference evidence="9" key="1">
    <citation type="submission" date="2022-12" db="EMBL/GenBank/DDBJ databases">
        <authorList>
            <person name="Webb A."/>
        </authorList>
    </citation>
    <scope>NUCLEOTIDE SEQUENCE</scope>
    <source>
        <strain evidence="9">Pd1</strain>
    </source>
</reference>
<feature type="region of interest" description="Disordered" evidence="6">
    <location>
        <begin position="284"/>
        <end position="319"/>
    </location>
</feature>
<comment type="subcellular location">
    <subcellularLocation>
        <location evidence="1">Membrane</location>
        <topology evidence="1">Multi-pass membrane protein</topology>
    </subcellularLocation>
</comment>
<organism evidence="9 10">
    <name type="scientific">Peronospora destructor</name>
    <dbReference type="NCBI Taxonomy" id="86335"/>
    <lineage>
        <taxon>Eukaryota</taxon>
        <taxon>Sar</taxon>
        <taxon>Stramenopiles</taxon>
        <taxon>Oomycota</taxon>
        <taxon>Peronosporomycetes</taxon>
        <taxon>Peronosporales</taxon>
        <taxon>Peronosporaceae</taxon>
        <taxon>Peronospora</taxon>
    </lineage>
</organism>
<evidence type="ECO:0000256" key="7">
    <source>
        <dbReference type="SAM" id="Phobius"/>
    </source>
</evidence>
<dbReference type="PANTHER" id="PTHR12560">
    <property type="entry name" value="LONGEVITY ASSURANCE FACTOR 1 LAG1"/>
    <property type="match status" value="1"/>
</dbReference>
<keyword evidence="2 5" id="KW-0812">Transmembrane</keyword>
<name>A0AAV0V680_9STRA</name>
<dbReference type="InterPro" id="IPR016439">
    <property type="entry name" value="Lag1/Lac1-like"/>
</dbReference>
<accession>A0AAV0V680</accession>
<feature type="transmembrane region" description="Helical" evidence="7">
    <location>
        <begin position="61"/>
        <end position="79"/>
    </location>
</feature>
<feature type="compositionally biased region" description="Basic residues" evidence="6">
    <location>
        <begin position="310"/>
        <end position="319"/>
    </location>
</feature>
<dbReference type="PANTHER" id="PTHR12560:SF0">
    <property type="entry name" value="LD18904P"/>
    <property type="match status" value="1"/>
</dbReference>
<gene>
    <name evidence="9" type="ORF">PDE001_LOCUS9040</name>
</gene>
<evidence type="ECO:0000313" key="10">
    <source>
        <dbReference type="Proteomes" id="UP001162029"/>
    </source>
</evidence>
<keyword evidence="10" id="KW-1185">Reference proteome</keyword>
<feature type="transmembrane region" description="Helical" evidence="7">
    <location>
        <begin position="104"/>
        <end position="124"/>
    </location>
</feature>
<sequence>MPCYLTECDPMAEAKRFGLAFIGMYVYHYVVDTVFIRPTVQYMLRKGWLTQKKKDKMRESLYKNAAVGAFHIFGFYIGWNETWFLNKEEYFKGFPHVASEELRWYYMIYLSFWFQGIDFMLNITDKYYTIKRKDNAGMLVHHFATISLMIFSYYVDLTKIGLCVLMIHDVNDLLLETAKVFVYLQWETVANVFFGLFVLVWFFMRWFFYSYNILHSTYAFAYRDIIVPITEAGSFAGIEASVWYWTWIIWFGVLCLLLVLHVYWGILIVKMVIKALGEGNVEKDIRSGSEGEEDEEKPKKLLEASESSNRRHRRAPKAE</sequence>
<feature type="transmembrane region" description="Helical" evidence="7">
    <location>
        <begin position="136"/>
        <end position="155"/>
    </location>
</feature>